<organism evidence="3 4">
    <name type="scientific">Triparma laevis f. longispina</name>
    <dbReference type="NCBI Taxonomy" id="1714387"/>
    <lineage>
        <taxon>Eukaryota</taxon>
        <taxon>Sar</taxon>
        <taxon>Stramenopiles</taxon>
        <taxon>Ochrophyta</taxon>
        <taxon>Bolidophyceae</taxon>
        <taxon>Parmales</taxon>
        <taxon>Triparmaceae</taxon>
        <taxon>Triparma</taxon>
    </lineage>
</organism>
<keyword evidence="4" id="KW-1185">Reference proteome</keyword>
<dbReference type="Proteomes" id="UP001165122">
    <property type="component" value="Unassembled WGS sequence"/>
</dbReference>
<evidence type="ECO:0000256" key="1">
    <source>
        <dbReference type="SAM" id="MobiDB-lite"/>
    </source>
</evidence>
<name>A0A9W7L0H9_9STRA</name>
<keyword evidence="2" id="KW-0472">Membrane</keyword>
<evidence type="ECO:0000313" key="4">
    <source>
        <dbReference type="Proteomes" id="UP001165122"/>
    </source>
</evidence>
<accession>A0A9W7L0H9</accession>
<dbReference type="AlphaFoldDB" id="A0A9W7L0H9"/>
<proteinExistence type="predicted"/>
<protein>
    <recommendedName>
        <fullName evidence="5">Transmembrane protein</fullName>
    </recommendedName>
</protein>
<reference evidence="4" key="1">
    <citation type="journal article" date="2023" name="Commun. Biol.">
        <title>Genome analysis of Parmales, the sister group of diatoms, reveals the evolutionary specialization of diatoms from phago-mixotrophs to photoautotrophs.</title>
        <authorList>
            <person name="Ban H."/>
            <person name="Sato S."/>
            <person name="Yoshikawa S."/>
            <person name="Yamada K."/>
            <person name="Nakamura Y."/>
            <person name="Ichinomiya M."/>
            <person name="Sato N."/>
            <person name="Blanc-Mathieu R."/>
            <person name="Endo H."/>
            <person name="Kuwata A."/>
            <person name="Ogata H."/>
        </authorList>
    </citation>
    <scope>NUCLEOTIDE SEQUENCE [LARGE SCALE GENOMIC DNA]</scope>
    <source>
        <strain evidence="4">NIES 3700</strain>
    </source>
</reference>
<feature type="compositionally biased region" description="Basic and acidic residues" evidence="1">
    <location>
        <begin position="1"/>
        <end position="19"/>
    </location>
</feature>
<evidence type="ECO:0000313" key="3">
    <source>
        <dbReference type="EMBL" id="GMI18782.1"/>
    </source>
</evidence>
<evidence type="ECO:0008006" key="5">
    <source>
        <dbReference type="Google" id="ProtNLM"/>
    </source>
</evidence>
<sequence length="187" mass="20298">MKKDSNMVENQSNRHDKCSKTPPTTGWAIWALLIVVVLLGSGASVLTKRRSEECVVAFSDSASGEASIHVNTVEQLTAQPRNATSYPYSSVAYPVAASTTTTAMITSDYDSHPTTTKEMNIHDFENEEWVKRLDSAFTSTSKFTLTTDTIGAAYTTTAATMTSDCGSSLLLAKTEMSVHYFENEEGA</sequence>
<keyword evidence="2" id="KW-1133">Transmembrane helix</keyword>
<comment type="caution">
    <text evidence="3">The sequence shown here is derived from an EMBL/GenBank/DDBJ whole genome shotgun (WGS) entry which is preliminary data.</text>
</comment>
<gene>
    <name evidence="3" type="ORF">TrLO_g13317</name>
</gene>
<feature type="transmembrane region" description="Helical" evidence="2">
    <location>
        <begin position="27"/>
        <end position="46"/>
    </location>
</feature>
<keyword evidence="2" id="KW-0812">Transmembrane</keyword>
<feature type="region of interest" description="Disordered" evidence="1">
    <location>
        <begin position="1"/>
        <end position="20"/>
    </location>
</feature>
<dbReference type="EMBL" id="BRXW01000346">
    <property type="protein sequence ID" value="GMI18782.1"/>
    <property type="molecule type" value="Genomic_DNA"/>
</dbReference>
<evidence type="ECO:0000256" key="2">
    <source>
        <dbReference type="SAM" id="Phobius"/>
    </source>
</evidence>